<dbReference type="Proteomes" id="UP001156215">
    <property type="component" value="Chromosome"/>
</dbReference>
<proteinExistence type="predicted"/>
<keyword evidence="2" id="KW-1185">Reference proteome</keyword>
<accession>A0A9E9LXV7</accession>
<sequence>MKKKLRKIMIRNHQFLWRYTQDNANLSTLLVQREGKPVWRWRIRFHTQDTWTGGNPLNEGIAVTREGEAIELNLNRPGHVGEIIQYLL</sequence>
<protein>
    <submittedName>
        <fullName evidence="1">Uncharacterized protein</fullName>
    </submittedName>
</protein>
<dbReference type="EMBL" id="CP098242">
    <property type="protein sequence ID" value="WAW09429.1"/>
    <property type="molecule type" value="Genomic_DNA"/>
</dbReference>
<evidence type="ECO:0000313" key="1">
    <source>
        <dbReference type="EMBL" id="WAW09429.1"/>
    </source>
</evidence>
<dbReference type="AlphaFoldDB" id="A0A9E9LXV7"/>
<reference evidence="1" key="1">
    <citation type="journal article" date="2022" name="Front. Microbiol.">
        <title>New perspectives on an old grouping: The genomic and phenotypic variability of Oxalobacter formigenes and the implications for calcium oxalate stone prevention.</title>
        <authorList>
            <person name="Chmiel J.A."/>
            <person name="Carr C."/>
            <person name="Stuivenberg G.A."/>
            <person name="Venema R."/>
            <person name="Chanyi R.M."/>
            <person name="Al K.F."/>
            <person name="Giguere D."/>
            <person name="Say H."/>
            <person name="Akouris P.P."/>
            <person name="Dominguez Romero S.A."/>
            <person name="Kwong A."/>
            <person name="Tai V."/>
            <person name="Koval S.F."/>
            <person name="Razvi H."/>
            <person name="Bjazevic J."/>
            <person name="Burton J.P."/>
        </authorList>
    </citation>
    <scope>NUCLEOTIDE SEQUENCE</scope>
    <source>
        <strain evidence="1">WoOx3</strain>
    </source>
</reference>
<dbReference type="RefSeq" id="WP_269308426.1">
    <property type="nucleotide sequence ID" value="NZ_CP098242.1"/>
</dbReference>
<name>A0A9E9LXV7_9BURK</name>
<evidence type="ECO:0000313" key="2">
    <source>
        <dbReference type="Proteomes" id="UP001156215"/>
    </source>
</evidence>
<gene>
    <name evidence="1" type="ORF">NB640_09245</name>
</gene>
<dbReference type="KEGG" id="ovb:NB640_09245"/>
<organism evidence="1 2">
    <name type="scientific">Oxalobacter vibrioformis</name>
    <dbReference type="NCBI Taxonomy" id="933080"/>
    <lineage>
        <taxon>Bacteria</taxon>
        <taxon>Pseudomonadati</taxon>
        <taxon>Pseudomonadota</taxon>
        <taxon>Betaproteobacteria</taxon>
        <taxon>Burkholderiales</taxon>
        <taxon>Oxalobacteraceae</taxon>
        <taxon>Oxalobacter</taxon>
    </lineage>
</organism>